<proteinExistence type="predicted"/>
<dbReference type="GO" id="GO:0016810">
    <property type="term" value="F:hydrolase activity, acting on carbon-nitrogen (but not peptide) bonds"/>
    <property type="evidence" value="ECO:0007669"/>
    <property type="project" value="InterPro"/>
</dbReference>
<keyword evidence="3" id="KW-0378">Hydrolase</keyword>
<feature type="signal peptide" evidence="1">
    <location>
        <begin position="1"/>
        <end position="20"/>
    </location>
</feature>
<dbReference type="OrthoDB" id="9815657at2"/>
<dbReference type="PANTHER" id="PTHR43135">
    <property type="entry name" value="ALPHA-D-RIBOSE 1-METHYLPHOSPHONATE 5-TRIPHOSPHATE DIPHOSPHATASE"/>
    <property type="match status" value="1"/>
</dbReference>
<evidence type="ECO:0000313" key="3">
    <source>
        <dbReference type="EMBL" id="RKS53523.1"/>
    </source>
</evidence>
<dbReference type="SUPFAM" id="SSF51556">
    <property type="entry name" value="Metallo-dependent hydrolases"/>
    <property type="match status" value="1"/>
</dbReference>
<protein>
    <submittedName>
        <fullName evidence="3">Amidohydrolase family protein</fullName>
    </submittedName>
</protein>
<dbReference type="Proteomes" id="UP000276282">
    <property type="component" value="Unassembled WGS sequence"/>
</dbReference>
<name>A0A495PSC1_9FLAO</name>
<accession>A0A495PSC1</accession>
<feature type="domain" description="Amidohydrolase-related" evidence="2">
    <location>
        <begin position="90"/>
        <end position="454"/>
    </location>
</feature>
<evidence type="ECO:0000313" key="4">
    <source>
        <dbReference type="Proteomes" id="UP000276282"/>
    </source>
</evidence>
<dbReference type="InterPro" id="IPR011059">
    <property type="entry name" value="Metal-dep_hydrolase_composite"/>
</dbReference>
<dbReference type="InterPro" id="IPR032466">
    <property type="entry name" value="Metal_Hydrolase"/>
</dbReference>
<sequence length="473" mass="52274">MIKSSFLWIAAFLISFQINAQEFTPQVKAFIAVDTSNIAITNVTVIDGTGGEIKEGQSIVISKGLIQDVGNAISVVIPKNSLIINGTGKTVIPGLVMLHEHLFYSKPFENWFSVGQMTFTFPRLYLAGGVTTMRTGGSIQPQTDLNVKKWIEEGKMTGPKMDVTGPFIEREGYEIPELGFIEGTAEVAKLVNYWADKGVTSFKVYNHITKEDLRICVAEAHKRGLKVTGHLCSLTYEEASNIGIDNLEHGFMASSDLIDDKIEDMCDPFKARKSLMNTNVDDPRMEALMDLLIKNNTTITTTPVVFEPYTGFEVVPGGGLKAMIPQLQDDLQNKYDRAVNKDSLGIELFKKDLEWTKRFYEKGGKLVVGTDPTGAGRTVAGYANQRTIEILVEAGFSLTDAIKIGTLNGAEFLKRQKEVGSIEKGKKADLILIDGDLREDIRNIRKMELVFKDGVGFDSKKLFESVQGKVGLY</sequence>
<dbReference type="PANTHER" id="PTHR43135:SF3">
    <property type="entry name" value="ALPHA-D-RIBOSE 1-METHYLPHOSPHONATE 5-TRIPHOSPHATE DIPHOSPHATASE"/>
    <property type="match status" value="1"/>
</dbReference>
<organism evidence="3 4">
    <name type="scientific">Gillisia mitskevichiae</name>
    <dbReference type="NCBI Taxonomy" id="270921"/>
    <lineage>
        <taxon>Bacteria</taxon>
        <taxon>Pseudomonadati</taxon>
        <taxon>Bacteroidota</taxon>
        <taxon>Flavobacteriia</taxon>
        <taxon>Flavobacteriales</taxon>
        <taxon>Flavobacteriaceae</taxon>
        <taxon>Gillisia</taxon>
    </lineage>
</organism>
<keyword evidence="1" id="KW-0732">Signal</keyword>
<dbReference type="Gene3D" id="2.30.40.10">
    <property type="entry name" value="Urease, subunit C, domain 1"/>
    <property type="match status" value="1"/>
</dbReference>
<dbReference type="AlphaFoldDB" id="A0A495PSC1"/>
<gene>
    <name evidence="3" type="ORF">BC962_1775</name>
</gene>
<dbReference type="InterPro" id="IPR006680">
    <property type="entry name" value="Amidohydro-rel"/>
</dbReference>
<reference evidence="3 4" key="1">
    <citation type="submission" date="2018-10" db="EMBL/GenBank/DDBJ databases">
        <title>Genomic Encyclopedia of Archaeal and Bacterial Type Strains, Phase II (KMG-II): from individual species to whole genera.</title>
        <authorList>
            <person name="Goeker M."/>
        </authorList>
    </citation>
    <scope>NUCLEOTIDE SEQUENCE [LARGE SCALE GENOMIC DNA]</scope>
    <source>
        <strain evidence="3 4">DSM 19839</strain>
    </source>
</reference>
<evidence type="ECO:0000256" key="1">
    <source>
        <dbReference type="SAM" id="SignalP"/>
    </source>
</evidence>
<dbReference type="EMBL" id="RBLG01000002">
    <property type="protein sequence ID" value="RKS53523.1"/>
    <property type="molecule type" value="Genomic_DNA"/>
</dbReference>
<dbReference type="Pfam" id="PF01979">
    <property type="entry name" value="Amidohydro_1"/>
    <property type="match status" value="1"/>
</dbReference>
<evidence type="ECO:0000259" key="2">
    <source>
        <dbReference type="Pfam" id="PF01979"/>
    </source>
</evidence>
<keyword evidence="4" id="KW-1185">Reference proteome</keyword>
<dbReference type="SUPFAM" id="SSF51338">
    <property type="entry name" value="Composite domain of metallo-dependent hydrolases"/>
    <property type="match status" value="1"/>
</dbReference>
<dbReference type="Gene3D" id="3.20.20.140">
    <property type="entry name" value="Metal-dependent hydrolases"/>
    <property type="match status" value="1"/>
</dbReference>
<feature type="chain" id="PRO_5019821770" evidence="1">
    <location>
        <begin position="21"/>
        <end position="473"/>
    </location>
</feature>
<dbReference type="InterPro" id="IPR051781">
    <property type="entry name" value="Metallo-dep_Hydrolase"/>
</dbReference>
<comment type="caution">
    <text evidence="3">The sequence shown here is derived from an EMBL/GenBank/DDBJ whole genome shotgun (WGS) entry which is preliminary data.</text>
</comment>
<dbReference type="RefSeq" id="WP_121345607.1">
    <property type="nucleotide sequence ID" value="NZ_RBLG01000002.1"/>
</dbReference>